<feature type="repeat" description="ANK" evidence="3">
    <location>
        <begin position="78"/>
        <end position="110"/>
    </location>
</feature>
<dbReference type="RefSeq" id="WP_406694359.1">
    <property type="nucleotide sequence ID" value="NZ_CP155447.1"/>
</dbReference>
<dbReference type="InterPro" id="IPR002110">
    <property type="entry name" value="Ankyrin_rpt"/>
</dbReference>
<dbReference type="Pfam" id="PF13243">
    <property type="entry name" value="SQHop_cyclase_C"/>
    <property type="match status" value="1"/>
</dbReference>
<evidence type="ECO:0000259" key="5">
    <source>
        <dbReference type="Pfam" id="PF13243"/>
    </source>
</evidence>
<evidence type="ECO:0000259" key="4">
    <source>
        <dbReference type="Pfam" id="PF07635"/>
    </source>
</evidence>
<dbReference type="AlphaFoldDB" id="A0AAU7C8Y6"/>
<name>A0AAU7C8Y6_9BACT</name>
<organism evidence="6">
    <name type="scientific">Singulisphaera sp. Ch08</name>
    <dbReference type="NCBI Taxonomy" id="3120278"/>
    <lineage>
        <taxon>Bacteria</taxon>
        <taxon>Pseudomonadati</taxon>
        <taxon>Planctomycetota</taxon>
        <taxon>Planctomycetia</taxon>
        <taxon>Isosphaerales</taxon>
        <taxon>Isosphaeraceae</taxon>
        <taxon>Singulisphaera</taxon>
    </lineage>
</organism>
<keyword evidence="1" id="KW-0677">Repeat</keyword>
<accession>A0AAU7C8Y6</accession>
<feature type="repeat" description="ANK" evidence="3">
    <location>
        <begin position="177"/>
        <end position="202"/>
    </location>
</feature>
<dbReference type="InterPro" id="IPR036770">
    <property type="entry name" value="Ankyrin_rpt-contain_sf"/>
</dbReference>
<proteinExistence type="predicted"/>
<protein>
    <submittedName>
        <fullName evidence="6">Ankyrin repeat domain-containing protein</fullName>
    </submittedName>
</protein>
<dbReference type="Pfam" id="PF12796">
    <property type="entry name" value="Ank_2"/>
    <property type="match status" value="3"/>
</dbReference>
<dbReference type="Gene3D" id="1.25.40.20">
    <property type="entry name" value="Ankyrin repeat-containing domain"/>
    <property type="match status" value="3"/>
</dbReference>
<dbReference type="SUPFAM" id="SSF48403">
    <property type="entry name" value="Ankyrin repeat"/>
    <property type="match status" value="1"/>
</dbReference>
<reference evidence="6" key="1">
    <citation type="submission" date="2024-05" db="EMBL/GenBank/DDBJ databases">
        <title>Planctomycetes of the genus Singulisphaera possess chitinolytic capabilities.</title>
        <authorList>
            <person name="Ivanova A."/>
        </authorList>
    </citation>
    <scope>NUCLEOTIDE SEQUENCE</scope>
    <source>
        <strain evidence="6">Ch08T</strain>
    </source>
</reference>
<dbReference type="Pfam" id="PF07635">
    <property type="entry name" value="PSCyt1"/>
    <property type="match status" value="1"/>
</dbReference>
<dbReference type="PANTHER" id="PTHR24198:SF165">
    <property type="entry name" value="ANKYRIN REPEAT-CONTAINING PROTEIN-RELATED"/>
    <property type="match status" value="1"/>
</dbReference>
<feature type="repeat" description="ANK" evidence="3">
    <location>
        <begin position="143"/>
        <end position="176"/>
    </location>
</feature>
<gene>
    <name evidence="6" type="ORF">V5E97_25115</name>
</gene>
<dbReference type="InterPro" id="IPR008930">
    <property type="entry name" value="Terpenoid_cyclase/PrenylTrfase"/>
</dbReference>
<dbReference type="PROSITE" id="PS50297">
    <property type="entry name" value="ANK_REP_REGION"/>
    <property type="match status" value="5"/>
</dbReference>
<dbReference type="SMART" id="SM00248">
    <property type="entry name" value="ANK"/>
    <property type="match status" value="7"/>
</dbReference>
<feature type="domain" description="Squalene cyclase C-terminal" evidence="5">
    <location>
        <begin position="569"/>
        <end position="690"/>
    </location>
</feature>
<feature type="repeat" description="ANK" evidence="3">
    <location>
        <begin position="253"/>
        <end position="285"/>
    </location>
</feature>
<dbReference type="Gene3D" id="1.50.10.20">
    <property type="match status" value="1"/>
</dbReference>
<dbReference type="SUPFAM" id="SSF48239">
    <property type="entry name" value="Terpenoid cyclases/Protein prenyltransferases"/>
    <property type="match status" value="1"/>
</dbReference>
<keyword evidence="2 3" id="KW-0040">ANK repeat</keyword>
<feature type="domain" description="Cytochrome C Planctomycete-type" evidence="4">
    <location>
        <begin position="731"/>
        <end position="789"/>
    </location>
</feature>
<feature type="repeat" description="ANK" evidence="3">
    <location>
        <begin position="287"/>
        <end position="321"/>
    </location>
</feature>
<feature type="repeat" description="ANK" evidence="3">
    <location>
        <begin position="221"/>
        <end position="253"/>
    </location>
</feature>
<evidence type="ECO:0000256" key="1">
    <source>
        <dbReference type="ARBA" id="ARBA00022737"/>
    </source>
</evidence>
<evidence type="ECO:0000256" key="2">
    <source>
        <dbReference type="ARBA" id="ARBA00023043"/>
    </source>
</evidence>
<sequence length="831" mass="89685">MLGRKSCGKRVPDLGTAVLLFAGLSLLLLFSPRTVCAGDAPGARPIAPELFAAIRDADATAVGKLIEAGADVDTRDAEGNTPLILASFYASPRCVTLLLERGADPNAANRSGVTALIRAATNYEKVRLLVDAGAKVGVRTADLGNTPLLLAVRRAGNSRTVRLLLERGASAAERNEAGISPIMAGAASGDLETVRLLLDAGAKAGDFPETNHSRTATRAAGYRTPLMWAAYYNNLPMVRLLLDRGADPNQETSYGSPLSQACWNDSLEAAKILIDRGAKVDARDAFADFTPLHWAAGSERLRPDLVKLLLTSGADPNAAGGEPVEAFRMVPQTPRLIAERRGHSAIVEALAAAGAQEPPRSENVVTPHRSLPEKLDDATVIAAAEKALMALQATAASSRAAFLRHVSKQDCISCHQQYLPMVAVGHARNRSIHIDQEAARELINAVVTNKSRYDNRELIAQTIFHPDAAHGFGYELLGLAAERVPPSALTDGVAHHLVTIQASDGRWITSIPRPPIESSDVTATALAIHGLNSYGWEGRKEEFAASIEHARRWLWMAKPQRIEEASFQLLGLHWAGEPAKTMTALIESLLHQQRKDGGWAQFSTLESDAYATGEALYALAQFLKDPMADPAWRRGLRFLLETQEEDGTWHVARRAFPFQPTMKSGFPYHRDSWISAAATSWAVLALTYAAPVGAAPGQLAVTQQPTTVRTPQGERKIDFAQQIKPLLERSCVGSHSGEKPRGQFRVDGREAILKGGASGEAAIVPGRSEESPLIDYVSGNVPDEEMPPKAERTRFPALRTDEVARLRAWIDQNAEWPKGVLLASPKGGKMR</sequence>
<dbReference type="EMBL" id="CP155447">
    <property type="protein sequence ID" value="XBH01617.1"/>
    <property type="molecule type" value="Genomic_DNA"/>
</dbReference>
<dbReference type="PANTHER" id="PTHR24198">
    <property type="entry name" value="ANKYRIN REPEAT AND PROTEIN KINASE DOMAIN-CONTAINING PROTEIN"/>
    <property type="match status" value="1"/>
</dbReference>
<dbReference type="InterPro" id="IPR011429">
    <property type="entry name" value="Cyt_c_Planctomycete-type"/>
</dbReference>
<dbReference type="InterPro" id="IPR032696">
    <property type="entry name" value="SQ_cyclase_C"/>
</dbReference>
<evidence type="ECO:0000313" key="6">
    <source>
        <dbReference type="EMBL" id="XBH01617.1"/>
    </source>
</evidence>
<evidence type="ECO:0000256" key="3">
    <source>
        <dbReference type="PROSITE-ProRule" id="PRU00023"/>
    </source>
</evidence>
<dbReference type="PROSITE" id="PS50088">
    <property type="entry name" value="ANK_REPEAT"/>
    <property type="match status" value="6"/>
</dbReference>